<dbReference type="EMBL" id="LAZR01015339">
    <property type="protein sequence ID" value="KKM13623.1"/>
    <property type="molecule type" value="Genomic_DNA"/>
</dbReference>
<dbReference type="SUPFAM" id="SSF52096">
    <property type="entry name" value="ClpP/crotonase"/>
    <property type="match status" value="1"/>
</dbReference>
<dbReference type="Gene3D" id="6.20.330.10">
    <property type="match status" value="1"/>
</dbReference>
<feature type="non-terminal residue" evidence="3">
    <location>
        <position position="1"/>
    </location>
</feature>
<name>A0A0F9JUU2_9ZZZZ</name>
<dbReference type="GO" id="GO:0008233">
    <property type="term" value="F:peptidase activity"/>
    <property type="evidence" value="ECO:0007669"/>
    <property type="project" value="InterPro"/>
</dbReference>
<gene>
    <name evidence="3" type="ORF">LCGC14_1714410</name>
</gene>
<dbReference type="PANTHER" id="PTHR42987">
    <property type="entry name" value="PEPTIDASE S49"/>
    <property type="match status" value="1"/>
</dbReference>
<dbReference type="Gene3D" id="3.90.226.10">
    <property type="entry name" value="2-enoyl-CoA Hydratase, Chain A, domain 1"/>
    <property type="match status" value="1"/>
</dbReference>
<dbReference type="Pfam" id="PF01343">
    <property type="entry name" value="Peptidase_S49"/>
    <property type="match status" value="1"/>
</dbReference>
<accession>A0A0F9JUU2</accession>
<dbReference type="InterPro" id="IPR029045">
    <property type="entry name" value="ClpP/crotonase-like_dom_sf"/>
</dbReference>
<evidence type="ECO:0000313" key="3">
    <source>
        <dbReference type="EMBL" id="KKM13623.1"/>
    </source>
</evidence>
<comment type="similarity">
    <text evidence="1">Belongs to the peptidase S49 family.</text>
</comment>
<comment type="caution">
    <text evidence="3">The sequence shown here is derived from an EMBL/GenBank/DDBJ whole genome shotgun (WGS) entry which is preliminary data.</text>
</comment>
<dbReference type="InterPro" id="IPR033855">
    <property type="entry name" value="Protein_C"/>
</dbReference>
<proteinExistence type="inferred from homology"/>
<dbReference type="AlphaFoldDB" id="A0A0F9JUU2"/>
<dbReference type="PANTHER" id="PTHR42987:SF4">
    <property type="entry name" value="PROTEASE SOHB-RELATED"/>
    <property type="match status" value="1"/>
</dbReference>
<organism evidence="3">
    <name type="scientific">marine sediment metagenome</name>
    <dbReference type="NCBI Taxonomy" id="412755"/>
    <lineage>
        <taxon>unclassified sequences</taxon>
        <taxon>metagenomes</taxon>
        <taxon>ecological metagenomes</taxon>
    </lineage>
</organism>
<dbReference type="GO" id="GO:0006508">
    <property type="term" value="P:proteolysis"/>
    <property type="evidence" value="ECO:0007669"/>
    <property type="project" value="InterPro"/>
</dbReference>
<reference evidence="3" key="1">
    <citation type="journal article" date="2015" name="Nature">
        <title>Complex archaea that bridge the gap between prokaryotes and eukaryotes.</title>
        <authorList>
            <person name="Spang A."/>
            <person name="Saw J.H."/>
            <person name="Jorgensen S.L."/>
            <person name="Zaremba-Niedzwiedzka K."/>
            <person name="Martijn J."/>
            <person name="Lind A.E."/>
            <person name="van Eijk R."/>
            <person name="Schleper C."/>
            <person name="Guy L."/>
            <person name="Ettema T.J."/>
        </authorList>
    </citation>
    <scope>NUCLEOTIDE SEQUENCE</scope>
</reference>
<protein>
    <recommendedName>
        <fullName evidence="2">Peptidase S49 domain-containing protein</fullName>
    </recommendedName>
</protein>
<dbReference type="CDD" id="cd07022">
    <property type="entry name" value="S49_Sppa_36K_type"/>
    <property type="match status" value="1"/>
</dbReference>
<evidence type="ECO:0000256" key="1">
    <source>
        <dbReference type="ARBA" id="ARBA00008683"/>
    </source>
</evidence>
<evidence type="ECO:0000259" key="2">
    <source>
        <dbReference type="Pfam" id="PF01343"/>
    </source>
</evidence>
<dbReference type="InterPro" id="IPR002142">
    <property type="entry name" value="Peptidase_S49"/>
</dbReference>
<feature type="domain" description="Peptidase S49" evidence="2">
    <location>
        <begin position="54"/>
        <end position="196"/>
    </location>
</feature>
<sequence>AFFGGTSTEKWGQAFDDLIASEHVGAVVIDGDTPGGSVAGVPELAEKIFKARGTKPIVFVGNTWLASAGYWIASAGDEIVVTPSGEVGSIGVWSMHVDLSKAMEDFGEKVTLISAGKYKTEFNPYEPLDKEAEAYAQSEVDRYYGMFVDAVSRGRNVTARTVRNGFGEGRMVGAKNAAADGMADRVATLDQTIQRLGGGIADRQQARADRAAREKRLGELEAELETKGA</sequence>